<dbReference type="GO" id="GO:0005886">
    <property type="term" value="C:plasma membrane"/>
    <property type="evidence" value="ECO:0007669"/>
    <property type="project" value="TreeGrafter"/>
</dbReference>
<protein>
    <submittedName>
        <fullName evidence="8">Methyl-accepting chemotaxis sensory transducer</fullName>
    </submittedName>
</protein>
<dbReference type="EMBL" id="CP002116">
    <property type="protein sequence ID" value="ADK82344.1"/>
    <property type="molecule type" value="Genomic_DNA"/>
</dbReference>
<proteinExistence type="inferred from homology"/>
<keyword evidence="3" id="KW-0807">Transducer</keyword>
<dbReference type="PANTHER" id="PTHR43531">
    <property type="entry name" value="PROTEIN ICFG"/>
    <property type="match status" value="1"/>
</dbReference>
<feature type="domain" description="Methyl-accepting transducer" evidence="6">
    <location>
        <begin position="400"/>
        <end position="622"/>
    </location>
</feature>
<dbReference type="Pfam" id="PF00015">
    <property type="entry name" value="MCPsignal"/>
    <property type="match status" value="1"/>
</dbReference>
<evidence type="ECO:0000256" key="5">
    <source>
        <dbReference type="SAM" id="Phobius"/>
    </source>
</evidence>
<feature type="transmembrane region" description="Helical" evidence="5">
    <location>
        <begin position="20"/>
        <end position="44"/>
    </location>
</feature>
<dbReference type="Gene3D" id="1.10.287.950">
    <property type="entry name" value="Methyl-accepting chemotaxis protein"/>
    <property type="match status" value="1"/>
</dbReference>
<dbReference type="InterPro" id="IPR051310">
    <property type="entry name" value="MCP_chemotaxis"/>
</dbReference>
<dbReference type="HOGENOM" id="CLU_025264_0_0_12"/>
<dbReference type="InterPro" id="IPR003660">
    <property type="entry name" value="HAMP_dom"/>
</dbReference>
<evidence type="ECO:0000256" key="4">
    <source>
        <dbReference type="SAM" id="MobiDB-lite"/>
    </source>
</evidence>
<dbReference type="STRING" id="573413.Spirs_3246"/>
<dbReference type="OrthoDB" id="366232at2"/>
<dbReference type="PROSITE" id="PS50111">
    <property type="entry name" value="CHEMOTAXIS_TRANSDUC_2"/>
    <property type="match status" value="1"/>
</dbReference>
<dbReference type="AlphaFoldDB" id="E1R5L6"/>
<feature type="region of interest" description="Disordered" evidence="4">
    <location>
        <begin position="702"/>
        <end position="725"/>
    </location>
</feature>
<dbReference type="GO" id="GO:0004888">
    <property type="term" value="F:transmembrane signaling receptor activity"/>
    <property type="evidence" value="ECO:0007669"/>
    <property type="project" value="TreeGrafter"/>
</dbReference>
<organism evidence="8 9">
    <name type="scientific">Sediminispirochaeta smaragdinae (strain DSM 11293 / JCM 15392 / SEBR 4228)</name>
    <name type="common">Spirochaeta smaragdinae</name>
    <dbReference type="NCBI Taxonomy" id="573413"/>
    <lineage>
        <taxon>Bacteria</taxon>
        <taxon>Pseudomonadati</taxon>
        <taxon>Spirochaetota</taxon>
        <taxon>Spirochaetia</taxon>
        <taxon>Spirochaetales</taxon>
        <taxon>Spirochaetaceae</taxon>
        <taxon>Sediminispirochaeta</taxon>
    </lineage>
</organism>
<accession>E1R5L6</accession>
<evidence type="ECO:0000313" key="8">
    <source>
        <dbReference type="EMBL" id="ADK82344.1"/>
    </source>
</evidence>
<dbReference type="PANTHER" id="PTHR43531:SF11">
    <property type="entry name" value="METHYL-ACCEPTING CHEMOTAXIS PROTEIN 3"/>
    <property type="match status" value="1"/>
</dbReference>
<dbReference type="SMART" id="SM00304">
    <property type="entry name" value="HAMP"/>
    <property type="match status" value="1"/>
</dbReference>
<evidence type="ECO:0000256" key="1">
    <source>
        <dbReference type="ARBA" id="ARBA00022500"/>
    </source>
</evidence>
<dbReference type="InterPro" id="IPR004089">
    <property type="entry name" value="MCPsignal_dom"/>
</dbReference>
<evidence type="ECO:0000259" key="6">
    <source>
        <dbReference type="PROSITE" id="PS50111"/>
    </source>
</evidence>
<feature type="domain" description="HAMP" evidence="7">
    <location>
        <begin position="299"/>
        <end position="353"/>
    </location>
</feature>
<dbReference type="CDD" id="cd11386">
    <property type="entry name" value="MCP_signal"/>
    <property type="match status" value="1"/>
</dbReference>
<feature type="transmembrane region" description="Helical" evidence="5">
    <location>
        <begin position="278"/>
        <end position="297"/>
    </location>
</feature>
<keyword evidence="5" id="KW-1133">Transmembrane helix</keyword>
<name>E1R5L6_SEDSS</name>
<keyword evidence="5" id="KW-0812">Transmembrane</keyword>
<dbReference type="GO" id="GO:0007165">
    <property type="term" value="P:signal transduction"/>
    <property type="evidence" value="ECO:0007669"/>
    <property type="project" value="UniProtKB-KW"/>
</dbReference>
<evidence type="ECO:0000259" key="7">
    <source>
        <dbReference type="PROSITE" id="PS50885"/>
    </source>
</evidence>
<evidence type="ECO:0000256" key="2">
    <source>
        <dbReference type="ARBA" id="ARBA00029447"/>
    </source>
</evidence>
<comment type="similarity">
    <text evidence="2">Belongs to the methyl-accepting chemotaxis (MCP) protein family.</text>
</comment>
<keyword evidence="5" id="KW-0472">Membrane</keyword>
<dbReference type="Gene3D" id="6.10.340.10">
    <property type="match status" value="1"/>
</dbReference>
<feature type="transmembrane region" description="Helical" evidence="5">
    <location>
        <begin position="192"/>
        <end position="212"/>
    </location>
</feature>
<dbReference type="Pfam" id="PF00672">
    <property type="entry name" value="HAMP"/>
    <property type="match status" value="1"/>
</dbReference>
<gene>
    <name evidence="8" type="ordered locus">Spirs_3246</name>
</gene>
<keyword evidence="1" id="KW-0145">Chemotaxis</keyword>
<dbReference type="PROSITE" id="PS50885">
    <property type="entry name" value="HAMP"/>
    <property type="match status" value="1"/>
</dbReference>
<dbReference type="CDD" id="cd06225">
    <property type="entry name" value="HAMP"/>
    <property type="match status" value="1"/>
</dbReference>
<dbReference type="GO" id="GO:0006935">
    <property type="term" value="P:chemotaxis"/>
    <property type="evidence" value="ECO:0007669"/>
    <property type="project" value="UniProtKB-KW"/>
</dbReference>
<dbReference type="SMART" id="SM00283">
    <property type="entry name" value="MA"/>
    <property type="match status" value="1"/>
</dbReference>
<feature type="transmembrane region" description="Helical" evidence="5">
    <location>
        <begin position="64"/>
        <end position="84"/>
    </location>
</feature>
<dbReference type="RefSeq" id="WP_013255803.1">
    <property type="nucleotide sequence ID" value="NC_014364.1"/>
</dbReference>
<reference evidence="8 9" key="1">
    <citation type="journal article" date="2010" name="Stand. Genomic Sci.">
        <title>Complete genome sequence of Spirochaeta smaragdinae type strain (SEBR 4228).</title>
        <authorList>
            <person name="Mavromatis K."/>
            <person name="Yasawong M."/>
            <person name="Chertkov O."/>
            <person name="Lapidus A."/>
            <person name="Lucas S."/>
            <person name="Nolan M."/>
            <person name="Del Rio T.G."/>
            <person name="Tice H."/>
            <person name="Cheng J.F."/>
            <person name="Pitluck S."/>
            <person name="Liolios K."/>
            <person name="Ivanova N."/>
            <person name="Tapia R."/>
            <person name="Han C."/>
            <person name="Bruce D."/>
            <person name="Goodwin L."/>
            <person name="Pati A."/>
            <person name="Chen A."/>
            <person name="Palaniappan K."/>
            <person name="Land M."/>
            <person name="Hauser L."/>
            <person name="Chang Y.J."/>
            <person name="Jeffries C.D."/>
            <person name="Detter J.C."/>
            <person name="Rohde M."/>
            <person name="Brambilla E."/>
            <person name="Spring S."/>
            <person name="Goker M."/>
            <person name="Sikorski J."/>
            <person name="Woyke T."/>
            <person name="Bristow J."/>
            <person name="Eisen J.A."/>
            <person name="Markowitz V."/>
            <person name="Hugenholtz P."/>
            <person name="Klenk H.P."/>
            <person name="Kyrpides N.C."/>
        </authorList>
    </citation>
    <scope>NUCLEOTIDE SEQUENCE [LARGE SCALE GENOMIC DNA]</scope>
    <source>
        <strain evidence="9">DSM 11293 / JCM 15392 / SEBR 4228</strain>
    </source>
</reference>
<dbReference type="eggNOG" id="COG0840">
    <property type="taxonomic scope" value="Bacteria"/>
</dbReference>
<dbReference type="Proteomes" id="UP000002318">
    <property type="component" value="Chromosome"/>
</dbReference>
<dbReference type="KEGG" id="ssm:Spirs_3246"/>
<keyword evidence="9" id="KW-1185">Reference proteome</keyword>
<dbReference type="SUPFAM" id="SSF58104">
    <property type="entry name" value="Methyl-accepting chemotaxis protein (MCP) signaling domain"/>
    <property type="match status" value="2"/>
</dbReference>
<evidence type="ECO:0000256" key="3">
    <source>
        <dbReference type="PROSITE-ProRule" id="PRU00284"/>
    </source>
</evidence>
<evidence type="ECO:0000313" key="9">
    <source>
        <dbReference type="Proteomes" id="UP000002318"/>
    </source>
</evidence>
<sequence>MAHTSFPMPRSSERFPAFRVRILINITLVIFVSVFATQLLKMVVEGMTYRVNAFSIIVERTGTLMLFTVLPQILFLDLLLFFYLKPLHKTVLKRFKGEHVDSDEQQRARKILSRLPRIVLFANIFCMQLGSIHEIARQHLSSAEILFFILENLASGGVFGMLQNSFNTIILQRPREILGLHSVEKGTREQSLILRQTLVVVFLASFLMLTFIDVGSTVIQGNSQFTNLIEKVVKGDIDLNEARTEYKNSVSAKLNVSADRIDFPLDNEQAERLNPKKIFQIVFVTMLIIAFLIQFIASRAQTRQLKSLSRKLEELSTGNADLTKRITITQFDEIGDVADRLNVFLEKLRLMLKDIVQASLEVNDSSKTLEEVLENTVSATNEMAAAVKQVSTNAVRQSSVVNDTKLSLESMLGSLDTISENVNTQASFVEQTSSAMNEIAASIKSVSQATGRANDLADTLMQVADEGRSAVDNSVQAVKEVEVSSEEVNNIVGVITKIAAQTNMLAMNAAIEAAHAGDAGKGFAVVAEEVRSLAENSSTSAKKITSLINEMVERVNKGVTLSEQAGVSLQRVTADINKTTNLINEIAAAMDEQNSGAEEILEAINSLVDATSQIRSIAHEQKEKNRIIRSSISTLVQIFSEIQQATMDQAEGNENIVEGVSHLKEVATQNREVVTMMTHLLSGFVLDAEKETGKRKQIEKIEKKETQREVAETETGIRHADMVDR</sequence>